<comment type="catalytic activity">
    <reaction evidence="6">
        <text>guanosine(1207) in 16S rRNA + S-adenosyl-L-methionine = N(2)-methylguanosine(1207) in 16S rRNA + S-adenosyl-L-homocysteine + H(+)</text>
        <dbReference type="Rhea" id="RHEA:42736"/>
        <dbReference type="Rhea" id="RHEA-COMP:10213"/>
        <dbReference type="Rhea" id="RHEA-COMP:10214"/>
        <dbReference type="ChEBI" id="CHEBI:15378"/>
        <dbReference type="ChEBI" id="CHEBI:57856"/>
        <dbReference type="ChEBI" id="CHEBI:59789"/>
        <dbReference type="ChEBI" id="CHEBI:74269"/>
        <dbReference type="ChEBI" id="CHEBI:74481"/>
        <dbReference type="EC" id="2.1.1.172"/>
    </reaction>
</comment>
<accession>A0A1I4NS49</accession>
<dbReference type="GO" id="GO:0005737">
    <property type="term" value="C:cytoplasm"/>
    <property type="evidence" value="ECO:0007669"/>
    <property type="project" value="UniProtKB-SubCell"/>
</dbReference>
<reference evidence="10" key="1">
    <citation type="submission" date="2016-10" db="EMBL/GenBank/DDBJ databases">
        <authorList>
            <person name="Varghese N."/>
            <person name="Submissions S."/>
        </authorList>
    </citation>
    <scope>NUCLEOTIDE SEQUENCE [LARGE SCALE GENOMIC DNA]</scope>
    <source>
        <strain evidence="10">CGMCC 1.7061</strain>
    </source>
</reference>
<evidence type="ECO:0000313" key="9">
    <source>
        <dbReference type="EMBL" id="SFM18117.1"/>
    </source>
</evidence>
<dbReference type="OrthoDB" id="9816072at2"/>
<dbReference type="InterPro" id="IPR013675">
    <property type="entry name" value="Mtase_sm_N"/>
</dbReference>
<dbReference type="GO" id="GO:0003676">
    <property type="term" value="F:nucleic acid binding"/>
    <property type="evidence" value="ECO:0007669"/>
    <property type="project" value="InterPro"/>
</dbReference>
<comment type="similarity">
    <text evidence="6">Belongs to the methyltransferase superfamily. RsmC family.</text>
</comment>
<organism evidence="9 10">
    <name type="scientific">Marinobacter zhejiangensis</name>
    <dbReference type="NCBI Taxonomy" id="488535"/>
    <lineage>
        <taxon>Bacteria</taxon>
        <taxon>Pseudomonadati</taxon>
        <taxon>Pseudomonadota</taxon>
        <taxon>Gammaproteobacteria</taxon>
        <taxon>Pseudomonadales</taxon>
        <taxon>Marinobacteraceae</taxon>
        <taxon>Marinobacter</taxon>
    </lineage>
</organism>
<sequence>MSALPNSHAALLKNQALLSGPTALVGLSDPALLTQLAVAGTVIYDHFGAYCQADALPGWKALFGYFDPTMPVGSFDTVVVFMPKAKAELSLRLRLAETLVKGGGQVLLVGEKREGIAGAVKQLQAFAPKACKVDSARHCQVWQAPVMNTGSPLVESEWLSWHSVDVAGTSVEIAGLPGIFSDGRLDDGTRMLLETLAREPVAGPVLDFACGAGVMGAWLHAHGFAGRVDGVDVQAQAVSCARESYRRCGAGGEIMAGDGLDRIEGRYQSIVTNPPFHHGVKTDTSMTSRFLHQVSAHLNKGGELRLVANSFLPYETLIREHVGPCEVLAADRRFTVYRARRH</sequence>
<dbReference type="STRING" id="488535.SAMN04487963_1571"/>
<keyword evidence="4 6" id="KW-0808">Transferase</keyword>
<evidence type="ECO:0000256" key="1">
    <source>
        <dbReference type="ARBA" id="ARBA00022490"/>
    </source>
</evidence>
<dbReference type="EMBL" id="FOUE01000002">
    <property type="protein sequence ID" value="SFM18117.1"/>
    <property type="molecule type" value="Genomic_DNA"/>
</dbReference>
<dbReference type="InterPro" id="IPR007848">
    <property type="entry name" value="Small_mtfrase_dom"/>
</dbReference>
<feature type="domain" description="Methyltransferase small" evidence="7">
    <location>
        <begin position="172"/>
        <end position="338"/>
    </location>
</feature>
<dbReference type="InterPro" id="IPR002052">
    <property type="entry name" value="DNA_methylase_N6_adenine_CS"/>
</dbReference>
<dbReference type="HAMAP" id="MF_01862">
    <property type="entry name" value="16SrRNA_methyltr_C"/>
    <property type="match status" value="1"/>
</dbReference>
<dbReference type="AlphaFoldDB" id="A0A1I4NS49"/>
<dbReference type="EC" id="2.1.1.172" evidence="6"/>
<comment type="subcellular location">
    <subcellularLocation>
        <location evidence="6">Cytoplasm</location>
    </subcellularLocation>
</comment>
<keyword evidence="3 6" id="KW-0489">Methyltransferase</keyword>
<evidence type="ECO:0000256" key="5">
    <source>
        <dbReference type="ARBA" id="ARBA00022691"/>
    </source>
</evidence>
<dbReference type="PANTHER" id="PTHR47816:SF4">
    <property type="entry name" value="RIBOSOMAL RNA SMALL SUBUNIT METHYLTRANSFERASE C"/>
    <property type="match status" value="1"/>
</dbReference>
<keyword evidence="1 6" id="KW-0963">Cytoplasm</keyword>
<proteinExistence type="inferred from homology"/>
<protein>
    <recommendedName>
        <fullName evidence="6">Ribosomal RNA small subunit methyltransferase C</fullName>
        <ecNumber evidence="6">2.1.1.172</ecNumber>
    </recommendedName>
    <alternativeName>
        <fullName evidence="6">16S rRNA m2G1207 methyltransferase</fullName>
    </alternativeName>
    <alternativeName>
        <fullName evidence="6">rRNA (guanine-N(2)-)-methyltransferase RsmC</fullName>
    </alternativeName>
</protein>
<evidence type="ECO:0000259" key="8">
    <source>
        <dbReference type="Pfam" id="PF08468"/>
    </source>
</evidence>
<evidence type="ECO:0000313" key="10">
    <source>
        <dbReference type="Proteomes" id="UP000198519"/>
    </source>
</evidence>
<evidence type="ECO:0000256" key="4">
    <source>
        <dbReference type="ARBA" id="ARBA00022679"/>
    </source>
</evidence>
<dbReference type="InterPro" id="IPR046977">
    <property type="entry name" value="RsmC/RlmG"/>
</dbReference>
<evidence type="ECO:0000256" key="6">
    <source>
        <dbReference type="HAMAP-Rule" id="MF_01862"/>
    </source>
</evidence>
<dbReference type="PANTHER" id="PTHR47816">
    <property type="entry name" value="RIBOSOMAL RNA SMALL SUBUNIT METHYLTRANSFERASE C"/>
    <property type="match status" value="1"/>
</dbReference>
<feature type="domain" description="Methyltransferase small N-terminal" evidence="8">
    <location>
        <begin position="10"/>
        <end position="159"/>
    </location>
</feature>
<evidence type="ECO:0000256" key="2">
    <source>
        <dbReference type="ARBA" id="ARBA00022552"/>
    </source>
</evidence>
<dbReference type="InterPro" id="IPR023543">
    <property type="entry name" value="rRNA_ssu_MeTfrase_C"/>
</dbReference>
<gene>
    <name evidence="6" type="primary">rsmC</name>
    <name evidence="9" type="ORF">SAMN04487963_1571</name>
</gene>
<keyword evidence="5 6" id="KW-0949">S-adenosyl-L-methionine</keyword>
<keyword evidence="2 6" id="KW-0698">rRNA processing</keyword>
<dbReference type="Pfam" id="PF08468">
    <property type="entry name" value="MTS_N"/>
    <property type="match status" value="1"/>
</dbReference>
<comment type="subunit">
    <text evidence="6">Monomer.</text>
</comment>
<comment type="function">
    <text evidence="6">Specifically methylates the guanine in position 1207 of 16S rRNA in the 30S particle.</text>
</comment>
<keyword evidence="10" id="KW-1185">Reference proteome</keyword>
<dbReference type="PROSITE" id="PS00092">
    <property type="entry name" value="N6_MTASE"/>
    <property type="match status" value="1"/>
</dbReference>
<dbReference type="RefSeq" id="WP_092021357.1">
    <property type="nucleotide sequence ID" value="NZ_FOUE01000002.1"/>
</dbReference>
<dbReference type="Gene3D" id="3.40.50.150">
    <property type="entry name" value="Vaccinia Virus protein VP39"/>
    <property type="match status" value="2"/>
</dbReference>
<dbReference type="CDD" id="cd02440">
    <property type="entry name" value="AdoMet_MTases"/>
    <property type="match status" value="1"/>
</dbReference>
<dbReference type="InterPro" id="IPR029063">
    <property type="entry name" value="SAM-dependent_MTases_sf"/>
</dbReference>
<evidence type="ECO:0000259" key="7">
    <source>
        <dbReference type="Pfam" id="PF05175"/>
    </source>
</evidence>
<dbReference type="Pfam" id="PF05175">
    <property type="entry name" value="MTS"/>
    <property type="match status" value="1"/>
</dbReference>
<evidence type="ECO:0000256" key="3">
    <source>
        <dbReference type="ARBA" id="ARBA00022603"/>
    </source>
</evidence>
<dbReference type="GO" id="GO:0052914">
    <property type="term" value="F:16S rRNA (guanine(1207)-N(2))-methyltransferase activity"/>
    <property type="evidence" value="ECO:0007669"/>
    <property type="project" value="UniProtKB-EC"/>
</dbReference>
<dbReference type="SUPFAM" id="SSF53335">
    <property type="entry name" value="S-adenosyl-L-methionine-dependent methyltransferases"/>
    <property type="match status" value="1"/>
</dbReference>
<dbReference type="Proteomes" id="UP000198519">
    <property type="component" value="Unassembled WGS sequence"/>
</dbReference>
<name>A0A1I4NS49_9GAMM</name>